<evidence type="ECO:0000256" key="1">
    <source>
        <dbReference type="SAM" id="SignalP"/>
    </source>
</evidence>
<proteinExistence type="predicted"/>
<organism evidence="2 3">
    <name type="scientific">Candidatus Avoscillospira stercorigallinarum</name>
    <dbReference type="NCBI Taxonomy" id="2840708"/>
    <lineage>
        <taxon>Bacteria</taxon>
        <taxon>Bacillati</taxon>
        <taxon>Bacillota</taxon>
        <taxon>Clostridia</taxon>
        <taxon>Eubacteriales</taxon>
        <taxon>Oscillospiraceae</taxon>
        <taxon>Oscillospiraceae incertae sedis</taxon>
        <taxon>Candidatus Avoscillospira</taxon>
    </lineage>
</organism>
<name>A0A9D0Z5S8_9FIRM</name>
<evidence type="ECO:0000313" key="3">
    <source>
        <dbReference type="Proteomes" id="UP000886874"/>
    </source>
</evidence>
<keyword evidence="1" id="KW-0732">Signal</keyword>
<feature type="signal peptide" evidence="1">
    <location>
        <begin position="1"/>
        <end position="24"/>
    </location>
</feature>
<gene>
    <name evidence="2" type="ORF">IAA67_05400</name>
</gene>
<reference evidence="2" key="1">
    <citation type="submission" date="2020-10" db="EMBL/GenBank/DDBJ databases">
        <authorList>
            <person name="Gilroy R."/>
        </authorList>
    </citation>
    <scope>NUCLEOTIDE SEQUENCE</scope>
    <source>
        <strain evidence="2">ChiSjej2B20-13462</strain>
    </source>
</reference>
<dbReference type="AlphaFoldDB" id="A0A9D0Z5S8"/>
<dbReference type="EMBL" id="DVFN01000081">
    <property type="protein sequence ID" value="HIQ69746.1"/>
    <property type="molecule type" value="Genomic_DNA"/>
</dbReference>
<evidence type="ECO:0000313" key="2">
    <source>
        <dbReference type="EMBL" id="HIQ69746.1"/>
    </source>
</evidence>
<reference evidence="2" key="2">
    <citation type="journal article" date="2021" name="PeerJ">
        <title>Extensive microbial diversity within the chicken gut microbiome revealed by metagenomics and culture.</title>
        <authorList>
            <person name="Gilroy R."/>
            <person name="Ravi A."/>
            <person name="Getino M."/>
            <person name="Pursley I."/>
            <person name="Horton D.L."/>
            <person name="Alikhan N.F."/>
            <person name="Baker D."/>
            <person name="Gharbi K."/>
            <person name="Hall N."/>
            <person name="Watson M."/>
            <person name="Adriaenssens E.M."/>
            <person name="Foster-Nyarko E."/>
            <person name="Jarju S."/>
            <person name="Secka A."/>
            <person name="Antonio M."/>
            <person name="Oren A."/>
            <person name="Chaudhuri R.R."/>
            <person name="La Ragione R."/>
            <person name="Hildebrand F."/>
            <person name="Pallen M.J."/>
        </authorList>
    </citation>
    <scope>NUCLEOTIDE SEQUENCE</scope>
    <source>
        <strain evidence="2">ChiSjej2B20-13462</strain>
    </source>
</reference>
<protein>
    <submittedName>
        <fullName evidence="2">GerMN domain-containing protein</fullName>
    </submittedName>
</protein>
<feature type="chain" id="PRO_5038999540" evidence="1">
    <location>
        <begin position="25"/>
        <end position="165"/>
    </location>
</feature>
<accession>A0A9D0Z5S8</accession>
<comment type="caution">
    <text evidence="2">The sequence shown here is derived from an EMBL/GenBank/DDBJ whole genome shotgun (WGS) entry which is preliminary data.</text>
</comment>
<dbReference type="PROSITE" id="PS51257">
    <property type="entry name" value="PROKAR_LIPOPROTEIN"/>
    <property type="match status" value="1"/>
</dbReference>
<dbReference type="Proteomes" id="UP000886874">
    <property type="component" value="Unassembled WGS sequence"/>
</dbReference>
<sequence length="165" mass="17751">MKRLLCLALALAAVLAGCGLVQRAAEQEPPLRLYYCYAEAEIGPYDGENGALGCETDGLISTEATVDQVLSRYWKGPETETLRRPFSGAVTVEQWSLEDGCLLLTMSEETESLVGFDRTLLAACLVKTLVQLPSVESVVLTTGQEEIAGGIFNTALTAEDFLLVS</sequence>